<name>A0ABQ2TER6_STRBA</name>
<reference evidence="2" key="1">
    <citation type="journal article" date="2019" name="Int. J. Syst. Evol. Microbiol.">
        <title>The Global Catalogue of Microorganisms (GCM) 10K type strain sequencing project: providing services to taxonomists for standard genome sequencing and annotation.</title>
        <authorList>
            <consortium name="The Broad Institute Genomics Platform"/>
            <consortium name="The Broad Institute Genome Sequencing Center for Infectious Disease"/>
            <person name="Wu L."/>
            <person name="Ma J."/>
        </authorList>
    </citation>
    <scope>NUCLEOTIDE SEQUENCE [LARGE SCALE GENOMIC DNA]</scope>
    <source>
        <strain evidence="2">JCM 4350</strain>
    </source>
</reference>
<evidence type="ECO:0000313" key="1">
    <source>
        <dbReference type="EMBL" id="GGS63326.1"/>
    </source>
</evidence>
<accession>A0ABQ2TER6</accession>
<dbReference type="EMBL" id="BMSZ01000012">
    <property type="protein sequence ID" value="GGS63326.1"/>
    <property type="molecule type" value="Genomic_DNA"/>
</dbReference>
<evidence type="ECO:0000313" key="2">
    <source>
        <dbReference type="Proteomes" id="UP000659767"/>
    </source>
</evidence>
<organism evidence="1 2">
    <name type="scientific">Streptomyces badius</name>
    <dbReference type="NCBI Taxonomy" id="1941"/>
    <lineage>
        <taxon>Bacteria</taxon>
        <taxon>Bacillati</taxon>
        <taxon>Actinomycetota</taxon>
        <taxon>Actinomycetes</taxon>
        <taxon>Kitasatosporales</taxon>
        <taxon>Streptomycetaceae</taxon>
        <taxon>Streptomyces</taxon>
    </lineage>
</organism>
<gene>
    <name evidence="1" type="ORF">GCM10010253_42720</name>
</gene>
<dbReference type="RefSeq" id="WP_199888822.1">
    <property type="nucleotide sequence ID" value="NZ_BMSZ01000012.1"/>
</dbReference>
<comment type="caution">
    <text evidence="1">The sequence shown here is derived from an EMBL/GenBank/DDBJ whole genome shotgun (WGS) entry which is preliminary data.</text>
</comment>
<sequence length="245" mass="27207">MKTPCPHPTKSRYATLEAANKAAHRVTHQAGLPLRPYECPCSWWHLTKTPAPAALPAASDATLADIQRLASLPDIDFRNIVAADARGEGKPGDRGALRAPQILTRWKRCLGQLHKDLNDQFQENRGNPSLLAEDWRKRATSYRETLALRLSESRRLKAEAHAEMVRNQEYKKHDAEVAAAAGATVQELRAHAGEVAKERLINAHQAEFRRYLADAYADLGISLPARIRRRIAESASEVLTEGQAS</sequence>
<keyword evidence="2" id="KW-1185">Reference proteome</keyword>
<proteinExistence type="predicted"/>
<protein>
    <submittedName>
        <fullName evidence="1">Uncharacterized protein</fullName>
    </submittedName>
</protein>
<dbReference type="Proteomes" id="UP000659767">
    <property type="component" value="Unassembled WGS sequence"/>
</dbReference>